<dbReference type="InterPro" id="IPR043168">
    <property type="entry name" value="DegV_C"/>
</dbReference>
<proteinExistence type="predicted"/>
<evidence type="ECO:0000313" key="2">
    <source>
        <dbReference type="EMBL" id="KPU45267.1"/>
    </source>
</evidence>
<protein>
    <submittedName>
        <fullName evidence="2">DegV domain-containing protein</fullName>
    </submittedName>
</protein>
<dbReference type="InterPro" id="IPR003797">
    <property type="entry name" value="DegV"/>
</dbReference>
<dbReference type="PANTHER" id="PTHR33434">
    <property type="entry name" value="DEGV DOMAIN-CONTAINING PROTEIN DR_1986-RELATED"/>
    <property type="match status" value="1"/>
</dbReference>
<keyword evidence="1" id="KW-0446">Lipid-binding</keyword>
<dbReference type="AlphaFoldDB" id="A0A0P8YZH5"/>
<evidence type="ECO:0000256" key="1">
    <source>
        <dbReference type="ARBA" id="ARBA00023121"/>
    </source>
</evidence>
<dbReference type="OrthoDB" id="9780216at2"/>
<evidence type="ECO:0000313" key="3">
    <source>
        <dbReference type="Proteomes" id="UP000050326"/>
    </source>
</evidence>
<gene>
    <name evidence="2" type="ORF">OXPF_11590</name>
</gene>
<dbReference type="SUPFAM" id="SSF82549">
    <property type="entry name" value="DAK1/DegV-like"/>
    <property type="match status" value="1"/>
</dbReference>
<dbReference type="PROSITE" id="PS51482">
    <property type="entry name" value="DEGV"/>
    <property type="match status" value="1"/>
</dbReference>
<dbReference type="RefSeq" id="WP_054874255.1">
    <property type="nucleotide sequence ID" value="NZ_LKET01000026.1"/>
</dbReference>
<keyword evidence="3" id="KW-1185">Reference proteome</keyword>
<dbReference type="Gene3D" id="3.30.1180.10">
    <property type="match status" value="1"/>
</dbReference>
<sequence>MSVKIVTDSTADIPQHLIDKYGIIELPLTVHFGDEEYRDRIDITSEQFYEKLVSSNKLPSTSQVNPKAFEDVYKAELEKGNSVISIHISSDLSGTYQSAVIAKSALQDDKITVVDSRTATIALGMIALKAAELSESGMDHNDIVEFIEDYKNKVKLLIAVDTLEYLKRGGRLSGAQAVIGNILNIKPILTITDGKVAVVEKARGMKKAIKNIVEMIKEKGTAGKGRLIGIANAKCPDTADELKTSISQELGETKFIDTNVGSVIATHVGPGAFGVAYV</sequence>
<dbReference type="GO" id="GO:0008289">
    <property type="term" value="F:lipid binding"/>
    <property type="evidence" value="ECO:0007669"/>
    <property type="project" value="UniProtKB-KW"/>
</dbReference>
<dbReference type="PANTHER" id="PTHR33434:SF2">
    <property type="entry name" value="FATTY ACID-BINDING PROTEIN TM_1468"/>
    <property type="match status" value="1"/>
</dbReference>
<dbReference type="Proteomes" id="UP000050326">
    <property type="component" value="Unassembled WGS sequence"/>
</dbReference>
<organism evidence="2 3">
    <name type="scientific">Oxobacter pfennigii</name>
    <dbReference type="NCBI Taxonomy" id="36849"/>
    <lineage>
        <taxon>Bacteria</taxon>
        <taxon>Bacillati</taxon>
        <taxon>Bacillota</taxon>
        <taxon>Clostridia</taxon>
        <taxon>Eubacteriales</taxon>
        <taxon>Clostridiaceae</taxon>
        <taxon>Oxobacter</taxon>
    </lineage>
</organism>
<dbReference type="PATRIC" id="fig|36849.3.peg.1238"/>
<comment type="caution">
    <text evidence="2">The sequence shown here is derived from an EMBL/GenBank/DDBJ whole genome shotgun (WGS) entry which is preliminary data.</text>
</comment>
<dbReference type="NCBIfam" id="TIGR00762">
    <property type="entry name" value="DegV"/>
    <property type="match status" value="1"/>
</dbReference>
<dbReference type="STRING" id="36849.OXPF_11590"/>
<dbReference type="InterPro" id="IPR050270">
    <property type="entry name" value="DegV_domain_contain"/>
</dbReference>
<dbReference type="Gene3D" id="3.40.50.10170">
    <property type="match status" value="1"/>
</dbReference>
<dbReference type="Pfam" id="PF02645">
    <property type="entry name" value="DegV"/>
    <property type="match status" value="1"/>
</dbReference>
<accession>A0A0P8YZH5</accession>
<reference evidence="2 3" key="1">
    <citation type="submission" date="2015-09" db="EMBL/GenBank/DDBJ databases">
        <title>Genome sequence of Oxobacter pfennigii DSM 3222.</title>
        <authorList>
            <person name="Poehlein A."/>
            <person name="Bengelsdorf F.R."/>
            <person name="Schiel-Bengelsdorf B."/>
            <person name="Duerre P."/>
            <person name="Daniel R."/>
        </authorList>
    </citation>
    <scope>NUCLEOTIDE SEQUENCE [LARGE SCALE GENOMIC DNA]</scope>
    <source>
        <strain evidence="2 3">DSM 3222</strain>
    </source>
</reference>
<name>A0A0P8YZH5_9CLOT</name>
<dbReference type="EMBL" id="LKET01000026">
    <property type="protein sequence ID" value="KPU45267.1"/>
    <property type="molecule type" value="Genomic_DNA"/>
</dbReference>